<comment type="caution">
    <text evidence="2">The sequence shown here is derived from an EMBL/GenBank/DDBJ whole genome shotgun (WGS) entry which is preliminary data.</text>
</comment>
<protein>
    <submittedName>
        <fullName evidence="2">Uncharacterized protein</fullName>
    </submittedName>
</protein>
<reference evidence="2 3" key="1">
    <citation type="submission" date="2009-09" db="EMBL/GenBank/DDBJ databases">
        <authorList>
            <person name="Weinstock G."/>
            <person name="Sodergren E."/>
            <person name="Clifton S."/>
            <person name="Fulton L."/>
            <person name="Fulton B."/>
            <person name="Courtney L."/>
            <person name="Fronick C."/>
            <person name="Harrison M."/>
            <person name="Strong C."/>
            <person name="Farmer C."/>
            <person name="Delahaunty K."/>
            <person name="Markovic C."/>
            <person name="Hall O."/>
            <person name="Minx P."/>
            <person name="Tomlinson C."/>
            <person name="Mitreva M."/>
            <person name="Nelson J."/>
            <person name="Hou S."/>
            <person name="Wollam A."/>
            <person name="Pepin K.H."/>
            <person name="Johnson M."/>
            <person name="Bhonagiri V."/>
            <person name="Nash W.E."/>
            <person name="Warren W."/>
            <person name="Chinwalla A."/>
            <person name="Mardis E.R."/>
            <person name="Wilson R.K."/>
        </authorList>
    </citation>
    <scope>NUCLEOTIDE SEQUENCE [LARGE SCALE GENOMIC DNA]</scope>
    <source>
        <strain evidence="3">ATCC 35185 / DSM 20758 / VPI D19B-28</strain>
    </source>
</reference>
<feature type="region of interest" description="Disordered" evidence="1">
    <location>
        <begin position="1"/>
        <end position="30"/>
    </location>
</feature>
<evidence type="ECO:0000313" key="3">
    <source>
        <dbReference type="Proteomes" id="UP000003505"/>
    </source>
</evidence>
<sequence>MDFMAEEKEMDDMLLQDEPEVTDTQEGTDSTREILKRKLREHFDGKIVRKDLTKK</sequence>
<dbReference type="AlphaFoldDB" id="C9LWD6"/>
<evidence type="ECO:0000313" key="2">
    <source>
        <dbReference type="EMBL" id="EEX76833.1"/>
    </source>
</evidence>
<evidence type="ECO:0000256" key="1">
    <source>
        <dbReference type="SAM" id="MobiDB-lite"/>
    </source>
</evidence>
<gene>
    <name evidence="2" type="ORF">SELSPUOL_01790</name>
</gene>
<accession>C9LWD6</accession>
<proteinExistence type="predicted"/>
<dbReference type="Proteomes" id="UP000003505">
    <property type="component" value="Unassembled WGS sequence"/>
</dbReference>
<dbReference type="EMBL" id="ACKP02000042">
    <property type="protein sequence ID" value="EEX76833.1"/>
    <property type="molecule type" value="Genomic_DNA"/>
</dbReference>
<name>C9LWD6_SELS3</name>
<feature type="compositionally biased region" description="Acidic residues" evidence="1">
    <location>
        <begin position="8"/>
        <end position="23"/>
    </location>
</feature>
<organism evidence="2 3">
    <name type="scientific">Selenomonas sputigena (strain ATCC 35185 / DSM 20758 / CCUG 44933 / VPI D19B-28)</name>
    <dbReference type="NCBI Taxonomy" id="546271"/>
    <lineage>
        <taxon>Bacteria</taxon>
        <taxon>Bacillati</taxon>
        <taxon>Bacillota</taxon>
        <taxon>Negativicutes</taxon>
        <taxon>Selenomonadales</taxon>
        <taxon>Selenomonadaceae</taxon>
        <taxon>Selenomonas</taxon>
    </lineage>
</organism>